<sequence>MKSPKCDAELEDAILNDIIPVKYCPKSEGFWISAKDYEAWLSSLPVWYAPEETLPYYNQFEDFVPSLFDGKAGLCPECGTYLSRCRINIKQPFYIERCMSCGGIWFDNSEEWNILEELGLHTKINEIFSSQWQARVREHQQEMINRETVIDKLGEEIAEYIFQLTDILETYPQADCAATYMLRRFENKRKELNGTFSIKSQSE</sequence>
<dbReference type="OrthoDB" id="9814037at2"/>
<dbReference type="KEGG" id="ter:Tery_2655"/>
<name>Q111H5_TRIEI</name>
<dbReference type="STRING" id="203124.Tery_2655"/>
<protein>
    <recommendedName>
        <fullName evidence="1">Transcription factor zinc-finger domain-containing protein</fullName>
    </recommendedName>
</protein>
<reference evidence="2" key="1">
    <citation type="submission" date="2006-06" db="EMBL/GenBank/DDBJ databases">
        <title>Complete sequence of Trichodesmium erythraeum IMS101.</title>
        <authorList>
            <consortium name="US DOE Joint Genome Institute"/>
            <person name="Copeland A."/>
            <person name="Lucas S."/>
            <person name="Lapidus A."/>
            <person name="Barry K."/>
            <person name="Detter J.C."/>
            <person name="Glavina del Rio T."/>
            <person name="Hammon N."/>
            <person name="Israni S."/>
            <person name="Dalin E."/>
            <person name="Tice H."/>
            <person name="Pitluck S."/>
            <person name="Kiss H."/>
            <person name="Munk A.C."/>
            <person name="Brettin T."/>
            <person name="Bruce D."/>
            <person name="Han C."/>
            <person name="Tapia R."/>
            <person name="Gilna P."/>
            <person name="Schmutz J."/>
            <person name="Larimer F."/>
            <person name="Land M."/>
            <person name="Hauser L."/>
            <person name="Kyrpides N."/>
            <person name="Kim E."/>
            <person name="Richardson P."/>
        </authorList>
    </citation>
    <scope>NUCLEOTIDE SEQUENCE [LARGE SCALE GENOMIC DNA]</scope>
    <source>
        <strain evidence="2">IMS101</strain>
    </source>
</reference>
<feature type="domain" description="Transcription factor zinc-finger" evidence="1">
    <location>
        <begin position="75"/>
        <end position="110"/>
    </location>
</feature>
<dbReference type="eggNOG" id="COG1499">
    <property type="taxonomic scope" value="Bacteria"/>
</dbReference>
<accession>Q111H5</accession>
<dbReference type="EMBL" id="CP000393">
    <property type="protein sequence ID" value="ABG51849.1"/>
    <property type="molecule type" value="Genomic_DNA"/>
</dbReference>
<dbReference type="Pfam" id="PF13453">
    <property type="entry name" value="Zn_ribbon_TFIIB"/>
    <property type="match status" value="1"/>
</dbReference>
<dbReference type="HOGENOM" id="CLU_120955_0_0_3"/>
<gene>
    <name evidence="2" type="ordered locus">Tery_2655</name>
</gene>
<dbReference type="AlphaFoldDB" id="Q111H5"/>
<organism evidence="2">
    <name type="scientific">Trichodesmium erythraeum (strain IMS101)</name>
    <dbReference type="NCBI Taxonomy" id="203124"/>
    <lineage>
        <taxon>Bacteria</taxon>
        <taxon>Bacillati</taxon>
        <taxon>Cyanobacteriota</taxon>
        <taxon>Cyanophyceae</taxon>
        <taxon>Oscillatoriophycideae</taxon>
        <taxon>Oscillatoriales</taxon>
        <taxon>Microcoleaceae</taxon>
        <taxon>Trichodesmium</taxon>
    </lineage>
</organism>
<evidence type="ECO:0000259" key="1">
    <source>
        <dbReference type="Pfam" id="PF13453"/>
    </source>
</evidence>
<proteinExistence type="predicted"/>
<evidence type="ECO:0000313" key="2">
    <source>
        <dbReference type="EMBL" id="ABG51849.1"/>
    </source>
</evidence>
<dbReference type="RefSeq" id="WP_011612211.1">
    <property type="nucleotide sequence ID" value="NC_008312.1"/>
</dbReference>
<dbReference type="InterPro" id="IPR027392">
    <property type="entry name" value="TF_Znf"/>
</dbReference>